<dbReference type="InterPro" id="IPR036770">
    <property type="entry name" value="Ankyrin_rpt-contain_sf"/>
</dbReference>
<name>A0AAE1EFS3_9GAST</name>
<proteinExistence type="predicted"/>
<dbReference type="SUPFAM" id="SSF48403">
    <property type="entry name" value="Ankyrin repeat"/>
    <property type="match status" value="1"/>
</dbReference>
<dbReference type="GO" id="GO:0005634">
    <property type="term" value="C:nucleus"/>
    <property type="evidence" value="ECO:0007669"/>
    <property type="project" value="TreeGrafter"/>
</dbReference>
<feature type="repeat" description="ANK" evidence="1">
    <location>
        <begin position="80"/>
        <end position="112"/>
    </location>
</feature>
<evidence type="ECO:0000256" key="1">
    <source>
        <dbReference type="PROSITE-ProRule" id="PRU00023"/>
    </source>
</evidence>
<dbReference type="EMBL" id="JAWDGP010000090">
    <property type="protein sequence ID" value="KAK3803773.1"/>
    <property type="molecule type" value="Genomic_DNA"/>
</dbReference>
<comment type="caution">
    <text evidence="3">The sequence shown here is derived from an EMBL/GenBank/DDBJ whole genome shotgun (WGS) entry which is preliminary data.</text>
</comment>
<accession>A0AAE1EFS3</accession>
<evidence type="ECO:0000313" key="3">
    <source>
        <dbReference type="EMBL" id="KAK3803773.1"/>
    </source>
</evidence>
<sequence length="507" mass="57000">MDKSVLIQAINERNVEKIKHLLESGQCLLKEDCNVENPPLLECVIPDPHSGGIPNEEDAVRCEILKILVRHGAEINVQVNGISASMLAANYGYLNCLRFLVESGADFTVESHNGRTALTMAVMNEEVECVKYLAKHLPLSTLNYKDKHGMSALMLAAYCESEMRLLCMQHLISAGVDLDLEGQFGFTASKFALYSCNNPAVKLLRQSGAAVSTVENNERFSPLTWAAMWPDFSMMSKLLQCAAENPTFTRRDQGCLHRAFNIMRKPKIRALVMQGFPPLECLWSSYEFRFSSNCISVYDLKLSPYLRKVAVSPLALALLGNCPGIARYFITNHYFTRFDIVRLCWDPEIRQFLLDARFSECLEILAFLSQRPHSLFTLSLVAVSSALSRDMRGNIEDVKCDKESSNDKDAYDAYDDKHENSDLDVGSSRGNQDEENPSGDLRNINHCVFRPRETVESLGLPSTLQQTLLYQTPTSGICCYLWEEIPLGGQVNFPECNCQYCVEGEEQ</sequence>
<feature type="region of interest" description="Disordered" evidence="2">
    <location>
        <begin position="418"/>
        <end position="443"/>
    </location>
</feature>
<dbReference type="Pfam" id="PF12796">
    <property type="entry name" value="Ank_2"/>
    <property type="match status" value="1"/>
</dbReference>
<keyword evidence="4" id="KW-1185">Reference proteome</keyword>
<dbReference type="AlphaFoldDB" id="A0AAE1EFS3"/>
<keyword evidence="1" id="KW-0040">ANK repeat</keyword>
<dbReference type="GO" id="GO:0042981">
    <property type="term" value="P:regulation of apoptotic process"/>
    <property type="evidence" value="ECO:0007669"/>
    <property type="project" value="TreeGrafter"/>
</dbReference>
<reference evidence="3" key="1">
    <citation type="journal article" date="2023" name="G3 (Bethesda)">
        <title>A reference genome for the long-term kleptoplast-retaining sea slug Elysia crispata morphotype clarki.</title>
        <authorList>
            <person name="Eastman K.E."/>
            <person name="Pendleton A.L."/>
            <person name="Shaikh M.A."/>
            <person name="Suttiyut T."/>
            <person name="Ogas R."/>
            <person name="Tomko P."/>
            <person name="Gavelis G."/>
            <person name="Widhalm J.R."/>
            <person name="Wisecaver J.H."/>
        </authorList>
    </citation>
    <scope>NUCLEOTIDE SEQUENCE</scope>
    <source>
        <strain evidence="3">ECLA1</strain>
    </source>
</reference>
<dbReference type="PROSITE" id="PS50088">
    <property type="entry name" value="ANK_REPEAT"/>
    <property type="match status" value="1"/>
</dbReference>
<dbReference type="Gene3D" id="1.25.40.20">
    <property type="entry name" value="Ankyrin repeat-containing domain"/>
    <property type="match status" value="2"/>
</dbReference>
<gene>
    <name evidence="3" type="ORF">RRG08_052945</name>
</gene>
<dbReference type="PANTHER" id="PTHR24183">
    <property type="entry name" value="FIBRONECTIN TYPE 3 AND ANKYRIN REPEAT DOMAINS PROTEIN 1"/>
    <property type="match status" value="1"/>
</dbReference>
<evidence type="ECO:0000256" key="2">
    <source>
        <dbReference type="SAM" id="MobiDB-lite"/>
    </source>
</evidence>
<dbReference type="SMART" id="SM00248">
    <property type="entry name" value="ANK"/>
    <property type="match status" value="6"/>
</dbReference>
<dbReference type="Proteomes" id="UP001283361">
    <property type="component" value="Unassembled WGS sequence"/>
</dbReference>
<dbReference type="PANTHER" id="PTHR24183:SF1">
    <property type="entry name" value="FIBRONECTIN TYPE 3 AND ANKYRIN REPEAT DOMAINS PROTEIN 1"/>
    <property type="match status" value="1"/>
</dbReference>
<dbReference type="InterPro" id="IPR002110">
    <property type="entry name" value="Ankyrin_rpt"/>
</dbReference>
<evidence type="ECO:0000313" key="4">
    <source>
        <dbReference type="Proteomes" id="UP001283361"/>
    </source>
</evidence>
<protein>
    <submittedName>
        <fullName evidence="3">Uncharacterized protein</fullName>
    </submittedName>
</protein>
<organism evidence="3 4">
    <name type="scientific">Elysia crispata</name>
    <name type="common">lettuce slug</name>
    <dbReference type="NCBI Taxonomy" id="231223"/>
    <lineage>
        <taxon>Eukaryota</taxon>
        <taxon>Metazoa</taxon>
        <taxon>Spiralia</taxon>
        <taxon>Lophotrochozoa</taxon>
        <taxon>Mollusca</taxon>
        <taxon>Gastropoda</taxon>
        <taxon>Heterobranchia</taxon>
        <taxon>Euthyneura</taxon>
        <taxon>Panpulmonata</taxon>
        <taxon>Sacoglossa</taxon>
        <taxon>Placobranchoidea</taxon>
        <taxon>Plakobranchidae</taxon>
        <taxon>Elysia</taxon>
    </lineage>
</organism>